<keyword evidence="2" id="KW-0479">Metal-binding</keyword>
<dbReference type="InterPro" id="IPR005235">
    <property type="entry name" value="YmdB-like"/>
</dbReference>
<feature type="active site" description="Proton donor" evidence="1">
    <location>
        <position position="69"/>
    </location>
</feature>
<dbReference type="InterPro" id="IPR029052">
    <property type="entry name" value="Metallo-depent_PP-like"/>
</dbReference>
<dbReference type="NCBIfam" id="TIGR00282">
    <property type="entry name" value="TIGR00282 family metallophosphoesterase"/>
    <property type="match status" value="1"/>
</dbReference>
<evidence type="ECO:0000256" key="2">
    <source>
        <dbReference type="PIRSR" id="PIRSR004789-51"/>
    </source>
</evidence>
<evidence type="ECO:0000313" key="3">
    <source>
        <dbReference type="EMBL" id="KEJ91796.1"/>
    </source>
</evidence>
<name>A0A073IQM7_9BACT</name>
<feature type="binding site" evidence="2">
    <location>
        <position position="68"/>
    </location>
    <ligand>
        <name>Fe cation</name>
        <dbReference type="ChEBI" id="CHEBI:24875"/>
        <label>2</label>
    </ligand>
</feature>
<dbReference type="SUPFAM" id="SSF56300">
    <property type="entry name" value="Metallo-dependent phosphatases"/>
    <property type="match status" value="1"/>
</dbReference>
<comment type="caution">
    <text evidence="3">The sequence shown here is derived from an EMBL/GenBank/DDBJ whole genome shotgun (WGS) entry which is preliminary data.</text>
</comment>
<evidence type="ECO:0000313" key="4">
    <source>
        <dbReference type="Proteomes" id="UP000027665"/>
    </source>
</evidence>
<dbReference type="GO" id="GO:0046872">
    <property type="term" value="F:metal ion binding"/>
    <property type="evidence" value="ECO:0007669"/>
    <property type="project" value="UniProtKB-KW"/>
</dbReference>
<feature type="binding site" evidence="2">
    <location>
        <position position="40"/>
    </location>
    <ligand>
        <name>Fe cation</name>
        <dbReference type="ChEBI" id="CHEBI:24875"/>
        <label>2</label>
    </ligand>
</feature>
<dbReference type="GeneID" id="90984073"/>
<dbReference type="PIRSF" id="PIRSF004789">
    <property type="entry name" value="DR1281"/>
    <property type="match status" value="1"/>
</dbReference>
<feature type="binding site" evidence="2">
    <location>
        <position position="174"/>
    </location>
    <ligand>
        <name>Fe cation</name>
        <dbReference type="ChEBI" id="CHEBI:24875"/>
        <label>2</label>
    </ligand>
</feature>
<dbReference type="AlphaFoldDB" id="A0A073IQM7"/>
<dbReference type="PANTHER" id="PTHR36303:SF1">
    <property type="entry name" value="2',3'-CYCLIC-NUCLEOTIDE 2'-PHOSPHODIESTERASE"/>
    <property type="match status" value="1"/>
</dbReference>
<dbReference type="RefSeq" id="WP_037977144.1">
    <property type="nucleotide sequence ID" value="NZ_JAWRIX010000001.1"/>
</dbReference>
<dbReference type="STRING" id="2754.EH55_07430"/>
<feature type="binding site" evidence="2">
    <location>
        <position position="41"/>
    </location>
    <ligand>
        <name>Fe cation</name>
        <dbReference type="ChEBI" id="CHEBI:24875"/>
        <label>1</label>
    </ligand>
</feature>
<dbReference type="eggNOG" id="COG1692">
    <property type="taxonomic scope" value="Bacteria"/>
</dbReference>
<dbReference type="GO" id="GO:0004113">
    <property type="term" value="F:2',3'-cyclic-nucleotide 3'-phosphodiesterase activity"/>
    <property type="evidence" value="ECO:0007669"/>
    <property type="project" value="TreeGrafter"/>
</dbReference>
<accession>A0A073IQM7</accession>
<evidence type="ECO:0000256" key="1">
    <source>
        <dbReference type="PIRSR" id="PIRSR004789-50"/>
    </source>
</evidence>
<dbReference type="Pfam" id="PF13277">
    <property type="entry name" value="YmdB"/>
    <property type="match status" value="1"/>
</dbReference>
<feature type="binding site" evidence="2">
    <location>
        <position position="40"/>
    </location>
    <ligand>
        <name>Fe cation</name>
        <dbReference type="ChEBI" id="CHEBI:24875"/>
        <label>1</label>
    </ligand>
</feature>
<feature type="binding site" evidence="2">
    <location>
        <position position="8"/>
    </location>
    <ligand>
        <name>Fe cation</name>
        <dbReference type="ChEBI" id="CHEBI:24875"/>
        <label>1</label>
    </ligand>
</feature>
<dbReference type="Gene3D" id="3.60.21.10">
    <property type="match status" value="1"/>
</dbReference>
<dbReference type="PATRIC" id="fig|2754.20.peg.992"/>
<dbReference type="EMBL" id="JMKI01000037">
    <property type="protein sequence ID" value="KEJ91796.1"/>
    <property type="molecule type" value="Genomic_DNA"/>
</dbReference>
<feature type="binding site" evidence="2">
    <location>
        <position position="149"/>
    </location>
    <ligand>
        <name>Fe cation</name>
        <dbReference type="ChEBI" id="CHEBI:24875"/>
        <label>2</label>
    </ligand>
</feature>
<keyword evidence="4" id="KW-1185">Reference proteome</keyword>
<sequence>MRVLFIGDIMGRPGRAAAASEIPKLRDEYGGFDFVIANGENSAGGFGLTEKVMNELFGAGIDILTNGNHVWDKKDFVPLLDSEKRLLRPANHPAGTCGRGHAVYEKNGEKLAVLCLQGRTFMPPLDCPFRTADKIISECPVPAVFVDIHAEATSEKRALALYLDGRASAVIGTHTHVQTADEEILRGGTAFLSDAGMTGGHAGVIGMTADSVLPKFLLGTPCKFEVCEEDVRFQGAVVEIDSETGRSLNIKRVNRSVIKNH</sequence>
<organism evidence="3 4">
    <name type="scientific">Synergistes jonesii</name>
    <dbReference type="NCBI Taxonomy" id="2754"/>
    <lineage>
        <taxon>Bacteria</taxon>
        <taxon>Thermotogati</taxon>
        <taxon>Synergistota</taxon>
        <taxon>Synergistia</taxon>
        <taxon>Synergistales</taxon>
        <taxon>Synergistaceae</taxon>
        <taxon>Synergistes</taxon>
    </lineage>
</organism>
<feature type="binding site" evidence="2">
    <location>
        <position position="176"/>
    </location>
    <ligand>
        <name>Fe cation</name>
        <dbReference type="ChEBI" id="CHEBI:24875"/>
        <label>1</label>
    </ligand>
</feature>
<gene>
    <name evidence="3" type="ORF">EH55_07430</name>
</gene>
<dbReference type="OrthoDB" id="9801109at2"/>
<dbReference type="CDD" id="cd07382">
    <property type="entry name" value="MPP_DR1281"/>
    <property type="match status" value="1"/>
</dbReference>
<protein>
    <submittedName>
        <fullName evidence="3">Metallophosphoesterase</fullName>
    </submittedName>
</protein>
<proteinExistence type="predicted"/>
<dbReference type="PANTHER" id="PTHR36303">
    <property type="entry name" value="2',3'-CYCLIC-NUCLEOTIDE 2'-PHOSPHODIESTERASE"/>
    <property type="match status" value="1"/>
</dbReference>
<reference evidence="3 4" key="1">
    <citation type="submission" date="2014-04" db="EMBL/GenBank/DDBJ databases">
        <title>Draft Genome Sequence of Synergistes jonesii.</title>
        <authorList>
            <person name="Coil D.A."/>
            <person name="Eisen J.A."/>
            <person name="Holland-Moritz H.E."/>
        </authorList>
    </citation>
    <scope>NUCLEOTIDE SEQUENCE [LARGE SCALE GENOMIC DNA]</scope>
    <source>
        <strain evidence="3 4">78-1</strain>
    </source>
</reference>
<dbReference type="Proteomes" id="UP000027665">
    <property type="component" value="Unassembled WGS sequence"/>
</dbReference>